<feature type="compositionally biased region" description="Basic residues" evidence="1">
    <location>
        <begin position="89"/>
        <end position="102"/>
    </location>
</feature>
<feature type="compositionally biased region" description="Basic residues" evidence="1">
    <location>
        <begin position="189"/>
        <end position="214"/>
    </location>
</feature>
<reference evidence="2" key="1">
    <citation type="submission" date="2020-02" db="EMBL/GenBank/DDBJ databases">
        <authorList>
            <person name="Meier V. D."/>
        </authorList>
    </citation>
    <scope>NUCLEOTIDE SEQUENCE</scope>
    <source>
        <strain evidence="2">AVDCRST_MAG69</strain>
    </source>
</reference>
<evidence type="ECO:0000256" key="1">
    <source>
        <dbReference type="SAM" id="MobiDB-lite"/>
    </source>
</evidence>
<name>A0A6J4SPH8_9ACTN</name>
<dbReference type="EMBL" id="CADCVP010000195">
    <property type="protein sequence ID" value="CAA9500224.1"/>
    <property type="molecule type" value="Genomic_DNA"/>
</dbReference>
<feature type="compositionally biased region" description="Low complexity" evidence="1">
    <location>
        <begin position="1"/>
        <end position="12"/>
    </location>
</feature>
<feature type="compositionally biased region" description="Gly residues" evidence="1">
    <location>
        <begin position="13"/>
        <end position="22"/>
    </location>
</feature>
<dbReference type="AlphaFoldDB" id="A0A6J4SPH8"/>
<feature type="non-terminal residue" evidence="2">
    <location>
        <position position="1"/>
    </location>
</feature>
<feature type="compositionally biased region" description="Low complexity" evidence="1">
    <location>
        <begin position="77"/>
        <end position="88"/>
    </location>
</feature>
<gene>
    <name evidence="2" type="ORF">AVDCRST_MAG69-1843</name>
</gene>
<sequence>RRADPAAGAAGAAAGGERGAGAGDQQALERLRNGGGGRHLRAPGQAGPAHRAADGRRGPGGLGRGRGVRLPHPPVGVPAARAGPACPGRRLHRAPAGPRRRAGAPLQRAAPPGRRARRRGRHRVLRRHLRPRDRVLPGLRARGAHGVLVRAGLGEGPHRQPGDEHRRPRRVHPPGRADLRAGPGDGRLQRPRRPARRGHRDLARQRLRPGRLPRRGVDPGRAAGGRRRARGV</sequence>
<feature type="compositionally biased region" description="Basic and acidic residues" evidence="1">
    <location>
        <begin position="156"/>
        <end position="166"/>
    </location>
</feature>
<feature type="compositionally biased region" description="Low complexity" evidence="1">
    <location>
        <begin position="103"/>
        <end position="113"/>
    </location>
</feature>
<feature type="non-terminal residue" evidence="2">
    <location>
        <position position="232"/>
    </location>
</feature>
<protein>
    <submittedName>
        <fullName evidence="2">Membrane protein, putative</fullName>
    </submittedName>
</protein>
<accession>A0A6J4SPH8</accession>
<feature type="region of interest" description="Disordered" evidence="1">
    <location>
        <begin position="1"/>
        <end position="130"/>
    </location>
</feature>
<feature type="region of interest" description="Disordered" evidence="1">
    <location>
        <begin position="147"/>
        <end position="232"/>
    </location>
</feature>
<proteinExistence type="predicted"/>
<evidence type="ECO:0000313" key="2">
    <source>
        <dbReference type="EMBL" id="CAA9500224.1"/>
    </source>
</evidence>
<feature type="compositionally biased region" description="Basic residues" evidence="1">
    <location>
        <begin position="114"/>
        <end position="130"/>
    </location>
</feature>
<organism evidence="2">
    <name type="scientific">uncultured Solirubrobacteraceae bacterium</name>
    <dbReference type="NCBI Taxonomy" id="1162706"/>
    <lineage>
        <taxon>Bacteria</taxon>
        <taxon>Bacillati</taxon>
        <taxon>Actinomycetota</taxon>
        <taxon>Thermoleophilia</taxon>
        <taxon>Solirubrobacterales</taxon>
        <taxon>Solirubrobacteraceae</taxon>
        <taxon>environmental samples</taxon>
    </lineage>
</organism>